<proteinExistence type="predicted"/>
<dbReference type="WBParaSite" id="TCONS_00003809.p1">
    <property type="protein sequence ID" value="TCONS_00003809.p1"/>
    <property type="gene ID" value="XLOC_000392"/>
</dbReference>
<organism evidence="3">
    <name type="scientific">Strongyloides stercoralis</name>
    <name type="common">Threadworm</name>
    <dbReference type="NCBI Taxonomy" id="6248"/>
    <lineage>
        <taxon>Eukaryota</taxon>
        <taxon>Metazoa</taxon>
        <taxon>Ecdysozoa</taxon>
        <taxon>Nematoda</taxon>
        <taxon>Chromadorea</taxon>
        <taxon>Rhabditida</taxon>
        <taxon>Tylenchina</taxon>
        <taxon>Panagrolaimomorpha</taxon>
        <taxon>Strongyloidoidea</taxon>
        <taxon>Strongyloididae</taxon>
        <taxon>Strongyloides</taxon>
    </lineage>
</organism>
<feature type="chain" id="PRO_5005328279" evidence="1">
    <location>
        <begin position="24"/>
        <end position="158"/>
    </location>
</feature>
<dbReference type="Proteomes" id="UP000035681">
    <property type="component" value="Unplaced"/>
</dbReference>
<evidence type="ECO:0000313" key="4">
    <source>
        <dbReference type="WBParaSite" id="TCONS_00003809.p1"/>
    </source>
</evidence>
<sequence>MKNFFKLKYLSILSLLIFAICNGEKKKDFIEIQLLLHCNYEPYQGGEVTIFKYKWYKQDEAITYGVTNLFGIVTLKVYKEIVKNELLYIYIEDQCNIWKRKNYIFKRKTFIKPSCFKNIFSLKSNPINDKLFAVIPLRDELIFGPFEYHLVSKKVEII</sequence>
<dbReference type="AlphaFoldDB" id="A0A0K0EME5"/>
<keyword evidence="1" id="KW-0732">Signal</keyword>
<evidence type="ECO:0000313" key="3">
    <source>
        <dbReference type="WBParaSite" id="SSTP_0001063300.1"/>
    </source>
</evidence>
<feature type="signal peptide" evidence="1">
    <location>
        <begin position="1"/>
        <end position="23"/>
    </location>
</feature>
<evidence type="ECO:0000313" key="2">
    <source>
        <dbReference type="Proteomes" id="UP000035681"/>
    </source>
</evidence>
<accession>A0A0K0EME5</accession>
<reference evidence="3" key="1">
    <citation type="submission" date="2015-08" db="UniProtKB">
        <authorList>
            <consortium name="WormBaseParasite"/>
        </authorList>
    </citation>
    <scope>IDENTIFICATION</scope>
</reference>
<keyword evidence="2" id="KW-1185">Reference proteome</keyword>
<protein>
    <submittedName>
        <fullName evidence="4">Lipoprotein</fullName>
    </submittedName>
    <submittedName>
        <fullName evidence="3">Transthyretin-like family-containing protein</fullName>
    </submittedName>
</protein>
<name>A0A0K0EME5_STRER</name>
<dbReference type="WBParaSite" id="SSTP_0001063300.1">
    <property type="protein sequence ID" value="SSTP_0001063300.1"/>
    <property type="gene ID" value="SSTP_0001063300"/>
</dbReference>
<evidence type="ECO:0000256" key="1">
    <source>
        <dbReference type="SAM" id="SignalP"/>
    </source>
</evidence>